<gene>
    <name evidence="1" type="ORF">SAMN05421756_101792</name>
</gene>
<dbReference type="RefSeq" id="WP_091177744.1">
    <property type="nucleotide sequence ID" value="NZ_FOFA01000001.1"/>
</dbReference>
<dbReference type="Pfam" id="PF04250">
    <property type="entry name" value="DUF429"/>
    <property type="match status" value="1"/>
</dbReference>
<accession>A0A1H9AZW5</accession>
<dbReference type="OrthoDB" id="9814308at2"/>
<dbReference type="AlphaFoldDB" id="A0A1H9AZW5"/>
<keyword evidence="2" id="KW-1185">Reference proteome</keyword>
<dbReference type="STRING" id="1036181.SAMN05421756_101792"/>
<dbReference type="EMBL" id="FOFA01000001">
    <property type="protein sequence ID" value="SEP82296.1"/>
    <property type="molecule type" value="Genomic_DNA"/>
</dbReference>
<reference evidence="2" key="1">
    <citation type="submission" date="2016-10" db="EMBL/GenBank/DDBJ databases">
        <authorList>
            <person name="Varghese N."/>
            <person name="Submissions S."/>
        </authorList>
    </citation>
    <scope>NUCLEOTIDE SEQUENCE [LARGE SCALE GENOMIC DNA]</scope>
    <source>
        <strain evidence="2">CGMCC 4.6856</strain>
    </source>
</reference>
<evidence type="ECO:0000313" key="1">
    <source>
        <dbReference type="EMBL" id="SEP82296.1"/>
    </source>
</evidence>
<name>A0A1H9AZW5_9ACTN</name>
<organism evidence="1 2">
    <name type="scientific">Microlunatus flavus</name>
    <dbReference type="NCBI Taxonomy" id="1036181"/>
    <lineage>
        <taxon>Bacteria</taxon>
        <taxon>Bacillati</taxon>
        <taxon>Actinomycetota</taxon>
        <taxon>Actinomycetes</taxon>
        <taxon>Propionibacteriales</taxon>
        <taxon>Propionibacteriaceae</taxon>
        <taxon>Microlunatus</taxon>
    </lineage>
</organism>
<protein>
    <submittedName>
        <fullName evidence="1">Predicted nuclease (RNAse H fold)</fullName>
    </submittedName>
</protein>
<evidence type="ECO:0000313" key="2">
    <source>
        <dbReference type="Proteomes" id="UP000198504"/>
    </source>
</evidence>
<dbReference type="InterPro" id="IPR007362">
    <property type="entry name" value="DUF429"/>
</dbReference>
<sequence length="230" mass="23870">MATTGRVLGVDGCRDGWVGVAPDPDGPRAYTAPDLRALVALAEGDGSVGLVGVDIPVGLLDEGWRLADQEAARALGARRASIFRTPVRAALEAPDHASGVRISARASGGGFSVQAWGLRVKVLEVDLLVRGGEDRVREVHPELSFARLAGRPALHPKKTWAGQQERLALLAAAGIDLTRLRGGTGSAAPDDVVDAAAVAWTALRLARGDAVSVPSPPQPAPYGLHAAIWV</sequence>
<proteinExistence type="predicted"/>
<dbReference type="Proteomes" id="UP000198504">
    <property type="component" value="Unassembled WGS sequence"/>
</dbReference>